<dbReference type="Proteomes" id="UP001203069">
    <property type="component" value="Unassembled WGS sequence"/>
</dbReference>
<feature type="domain" description="LapA adhesin" evidence="1">
    <location>
        <begin position="1904"/>
        <end position="2003"/>
    </location>
</feature>
<dbReference type="InterPro" id="IPR046779">
    <property type="entry name" value="LapA_adhesin_dom"/>
</dbReference>
<feature type="domain" description="LapA adhesin" evidence="1">
    <location>
        <begin position="1001"/>
        <end position="1100"/>
    </location>
</feature>
<feature type="domain" description="LapA adhesin" evidence="1">
    <location>
        <begin position="2005"/>
        <end position="2103"/>
    </location>
</feature>
<feature type="domain" description="LapA adhesin" evidence="1">
    <location>
        <begin position="902"/>
        <end position="999"/>
    </location>
</feature>
<dbReference type="InterPro" id="IPR038081">
    <property type="entry name" value="CalX-like_sf"/>
</dbReference>
<feature type="domain" description="LapA adhesin" evidence="1">
    <location>
        <begin position="1502"/>
        <end position="1601"/>
    </location>
</feature>
<name>A0ABT0MN24_9GAMM</name>
<feature type="domain" description="LapA adhesin" evidence="1">
    <location>
        <begin position="1603"/>
        <end position="1701"/>
    </location>
</feature>
<feature type="domain" description="LapA adhesin" evidence="1">
    <location>
        <begin position="302"/>
        <end position="401"/>
    </location>
</feature>
<dbReference type="SUPFAM" id="SSF141072">
    <property type="entry name" value="CalX-like"/>
    <property type="match status" value="10"/>
</dbReference>
<protein>
    <recommendedName>
        <fullName evidence="1">LapA adhesin domain-containing protein</fullName>
    </recommendedName>
</protein>
<sequence length="2199" mass="225357">VDTTTLTLGDVTVAEGSDSATVSAMLSNPTDRDFTVTLSNGATITFAAGATTGTSSAFAVQNDDVYQDGESYTLSVTDAGEHNFEHLTSNEATVTVIDTVDTVNVTIDSNGDVTEAQDAVFTIKVDRVLADDLVVTLSNGEQVTILAGEQSVAYTVPAQGDDVYNDAGSVALGVTDASVDGKVFEDLQLGDEATVNITDTVDTTTLTLGDITVAEGSDSATVSATLSHATDRAFTVTLSNGATITFAAGTTTGTSSAFAVQGDDVYRDGESYTIRVTDAGEHNFEQLDTSDSATVTVTDTVDTVNVTIESNGDVTEAQDAVFTIKVDRVLADDLVVTLSNGDTVTILAGEQSVAYTVPAQGDDVYADAGSVTLGLTDASVAGKVFEDLQLGGDATVNITDTVDTVNVTIESNGDVTEAQDAVFTIKVDRVLADDLVVTLSNGEQVTIRAGDLSAAYSVPAQGDDVYADAGSVTLGLTDASVSGKVFEDLQLGGDATVNITDTVDTTTLTLGDITVAEGSDSATVSATLSNPTDRAFTVTLSNGATITFAAGATIGISSAFAVQSDDVYQDGESYTLRVTDAGEHNFEQLISNEATVNITDTVDTTTLTLGDITVAEGSDSATVSATLSNPTDRAFTVTLSNGATISFAAGATTGTSSAFAVQGDDIYQDGESYTLRVTDAGEHNFEQLTSNEATVTVIDTVDTVNVTIDSNGDVTEAQDAVFTIKVDRVLADDLVVTLSNGDTVTIRAGEQSVAYSVPAQGDDVYADADSVTLGLTDASVAGKIFEDLQLGGDATVNITDTVDTTTLTLGDITVAEGSDSATVSATLSNPTDRAFTVTLSNGATITFAAGATIGISSAFAVQSDDVYQDGESYTLRVTDAGEHNFEQLISNEATVNITDTVDTTTLTLGDITVAEGSDSATVSATLSNPTDRAFTVTLSNGATISFAAGATTGTSSAFAVQGDDIYQDGESYTLRVTDVGEHNFEQLTSNEATVTVIDTVDTVNVTIDSNGDVTEAQDAVFTIKVDRVLADDLVVTLSNGEQVTIRAGEQSVAYTVPAQGDDVYADAGSVTLGLTDASVAGKVFEDLQLGGDATVNITDTVDTTTLTLGDITVAEGSDSATVSATLSNPTDRDFTVTLSNGATITFAAGATIGTSSAFAVQGDDVYRDGESYTLSVTDAGEHNFEQLDTKDTATVTVTDTVDTTTLTLGDITVAEGSDSATISATLSNPTDRDFTVTLSNGATITFAAGATTGTSSAFAVQGDDVYQDGESYTLSVTDAGEHNFEQLDTSDTATVTVTDTVDTTTLTLGDITVAEGSDSATVSATLSNPTDRAFTVTLSNGATITFAAGETTGTSSAFAVQSDDVYQDGESYTLSVTDAGEHNFEQLDTSDTATVTITDTVDTTTLTLGDVTVAEGSDSATVSAMLSNPTDRDFTVTLSNGATITFVAGSTTATSSAFAVQSDDVYQDGESYTLRVTDAGEHNFEQLDTSDTTTVTVTDTVDTVNVTIDSNGDVTEAQDAVFTIKVDRVLADDLVVTLSNGDTVTIRAGEQSAAYTVPAQGDDVYVDAGSVTLGLTDASVAGKIFEDLQLGGDATVNITDTLDSTTLTLGDITVAEGSDSATVSATLSNPTDRDFTVTLSNGATITFAAGETTGTSSAFAVQGDDVYQDGESYTISVANAGEHNFEQLDTSDTATVTVTDTVDTVNVTIESNGDVTEAQDAVFTIKVDGVLADDLVVTLSNGEQVTIRAGEQSAAYSVPAQGDDVYVDAGSVTLGLTDASVAGKTFEDLQLGSDATVNITDTVDTTTLTLGDVTVAEGSDSATVSATLSNPTDRAFTVTLSNGATITFAAGATTGTSSAFAVQSDDVYQDGESYTLSVTDAGAHNFEQLDTSDTATVTVTDTVDTVNVTIDSNGDITEAQDAVFTVKVDRVLVDDLVVTLSNGDTVTIRAGEQSVAYSVPAQGDDVYADADSVTLGLTDASVAGKTFEDLQLGSDATVNITDTMDTTTLTLGDVTVAEGSDSATVSATLSNPTDRAFTVTLSNGATINFAAGATTSTSSAFAVQSDDVYQDGESYTLSVTDAGEHNFEQLDTSDTATVTVSDTVDTTTLTLSDVTIAEGSDSATVSATLSNPTDRAFTVTLSNGATITFAAGETTGTSSAFAVQSDDVYQDGESYTLSVTNAGEHNFEQLDTSDTATVT</sequence>
<feature type="domain" description="LapA adhesin" evidence="1">
    <location>
        <begin position="803"/>
        <end position="900"/>
    </location>
</feature>
<dbReference type="Pfam" id="PF20579">
    <property type="entry name" value="LapA"/>
    <property type="match status" value="22"/>
</dbReference>
<feature type="domain" description="LapA adhesin" evidence="1">
    <location>
        <begin position="101"/>
        <end position="200"/>
    </location>
</feature>
<feature type="non-terminal residue" evidence="2">
    <location>
        <position position="1"/>
    </location>
</feature>
<dbReference type="RefSeq" id="WP_346428737.1">
    <property type="nucleotide sequence ID" value="NZ_JAKPBZ010000093.1"/>
</dbReference>
<feature type="domain" description="LapA adhesin" evidence="1">
    <location>
        <begin position="504"/>
        <end position="601"/>
    </location>
</feature>
<feature type="domain" description="LapA adhesin" evidence="1">
    <location>
        <begin position="202"/>
        <end position="300"/>
    </location>
</feature>
<feature type="domain" description="LapA adhesin" evidence="1">
    <location>
        <begin position="603"/>
        <end position="700"/>
    </location>
</feature>
<feature type="domain" description="LapA adhesin" evidence="1">
    <location>
        <begin position="1804"/>
        <end position="1902"/>
    </location>
</feature>
<feature type="domain" description="LapA adhesin" evidence="1">
    <location>
        <begin position="1402"/>
        <end position="1500"/>
    </location>
</feature>
<evidence type="ECO:0000313" key="2">
    <source>
        <dbReference type="EMBL" id="MCL2891226.1"/>
    </source>
</evidence>
<accession>A0ABT0MN24</accession>
<evidence type="ECO:0000313" key="3">
    <source>
        <dbReference type="Proteomes" id="UP001203069"/>
    </source>
</evidence>
<proteinExistence type="predicted"/>
<gene>
    <name evidence="2" type="ORF">MFP26_00580</name>
</gene>
<feature type="domain" description="LapA adhesin" evidence="1">
    <location>
        <begin position="1202"/>
        <end position="1300"/>
    </location>
</feature>
<feature type="domain" description="LapA adhesin" evidence="1">
    <location>
        <begin position="702"/>
        <end position="801"/>
    </location>
</feature>
<feature type="domain" description="LapA adhesin" evidence="1">
    <location>
        <begin position="2105"/>
        <end position="2199"/>
    </location>
</feature>
<dbReference type="EMBL" id="JAKPBZ010000093">
    <property type="protein sequence ID" value="MCL2891226.1"/>
    <property type="molecule type" value="Genomic_DNA"/>
</dbReference>
<feature type="domain" description="LapA adhesin" evidence="1">
    <location>
        <begin position="1703"/>
        <end position="1802"/>
    </location>
</feature>
<reference evidence="2 3" key="1">
    <citation type="submission" date="2022-02" db="EMBL/GenBank/DDBJ databases">
        <title>Description of Brenneria tiliae sp. nov. isolated from symptomatic Tilia x moltkei and Tilia x europaea trees in the UK.</title>
        <authorList>
            <person name="Kile H."/>
        </authorList>
    </citation>
    <scope>NUCLEOTIDE SEQUENCE [LARGE SCALE GENOMIC DNA]</scope>
    <source>
        <strain evidence="2 3">MC1SB4.1</strain>
    </source>
</reference>
<comment type="caution">
    <text evidence="2">The sequence shown here is derived from an EMBL/GenBank/DDBJ whole genome shotgun (WGS) entry which is preliminary data.</text>
</comment>
<feature type="domain" description="LapA adhesin" evidence="1">
    <location>
        <begin position="403"/>
        <end position="502"/>
    </location>
</feature>
<evidence type="ECO:0000259" key="1">
    <source>
        <dbReference type="Pfam" id="PF20579"/>
    </source>
</evidence>
<organism evidence="2 3">
    <name type="scientific">Brenneria tiliae</name>
    <dbReference type="NCBI Taxonomy" id="2914984"/>
    <lineage>
        <taxon>Bacteria</taxon>
        <taxon>Pseudomonadati</taxon>
        <taxon>Pseudomonadota</taxon>
        <taxon>Gammaproteobacteria</taxon>
        <taxon>Enterobacterales</taxon>
        <taxon>Pectobacteriaceae</taxon>
        <taxon>Brenneria</taxon>
    </lineage>
</organism>
<feature type="domain" description="LapA adhesin" evidence="1">
    <location>
        <begin position="1102"/>
        <end position="1200"/>
    </location>
</feature>
<feature type="domain" description="LapA adhesin" evidence="1">
    <location>
        <begin position="1302"/>
        <end position="1400"/>
    </location>
</feature>
<feature type="non-terminal residue" evidence="2">
    <location>
        <position position="2199"/>
    </location>
</feature>
<feature type="domain" description="LapA adhesin" evidence="1">
    <location>
        <begin position="2"/>
        <end position="99"/>
    </location>
</feature>
<keyword evidence="3" id="KW-1185">Reference proteome</keyword>